<evidence type="ECO:0000313" key="2">
    <source>
        <dbReference type="EMBL" id="SJZ31119.1"/>
    </source>
</evidence>
<protein>
    <submittedName>
        <fullName evidence="2">CarboxypepD_reg-like domain-containing protein</fullName>
    </submittedName>
</protein>
<gene>
    <name evidence="2" type="ORF">SAMN02745205_00062</name>
</gene>
<accession>A0A1T4JLT0</accession>
<evidence type="ECO:0000313" key="3">
    <source>
        <dbReference type="Proteomes" id="UP000189956"/>
    </source>
</evidence>
<dbReference type="SUPFAM" id="SSF56935">
    <property type="entry name" value="Porins"/>
    <property type="match status" value="1"/>
</dbReference>
<keyword evidence="1" id="KW-1133">Transmembrane helix</keyword>
<dbReference type="EMBL" id="FUWL01000003">
    <property type="protein sequence ID" value="SJZ31119.1"/>
    <property type="molecule type" value="Genomic_DNA"/>
</dbReference>
<keyword evidence="1" id="KW-0472">Membrane</keyword>
<feature type="transmembrane region" description="Helical" evidence="1">
    <location>
        <begin position="30"/>
        <end position="49"/>
    </location>
</feature>
<dbReference type="AlphaFoldDB" id="A0A1T4JLT0"/>
<sequence>MSRTSYTKVENELDNLFETKEAFTISMRSLSVLFILMFVSLSALGQSVITGRVVSKSNNDAVPSVSVSLTDATTKKVIGGGFTNKEGRFSIPISEALLSQKVTLSFSHLAYQKIALTEIAGDLRGRTFTLSSREEQLKEVVVRATAVRKRGDTIRYSVGQLIKLGDHTLEDAIKRIPGMQVGKDGKISYEGKSINKFYIEGLDLMGGKYGLATKNIKADDVAAVEVLENHEPIKMRKERSLSDQAALNIRMKESAKNTWIYSLTTGAGINKDKKPLYLGDGSAYTFGKSNQLMAIGKGTNNGANIFSELNTLALDEIVSRERFEISSRSDFFDTSADIGDEVVRERGRINTTALGSLNFIHKISEDAKWRINAGYGFDRAERMLDETKLFRISPRETAKIEDHTSLFRREHRGEVESNYTFNGNNTFVKVQTEGKLYHKDLKADRSTNGNPYSEHTVAPSGTLSNVVSWSKKHGKNILTISDALWLDHMPQQLSLHAASPLPGNTDKIIQDATTSSVANDVKVGYEFYAGRLELLSDVKLKYKREHFDTKLHFPHLDNGAIPLRGDMVFSNLVLEVSPWITYRLKKWRMSLMPEIMISDTRMTEKEVADGKMSRRKVWFNPHVGLSYQGSSFDWDMSVRYGENDRSALDHYSPYIFRGVGSISTGIRDWWQDQNLSAFSRMTYKDIFNFFSAVYTASFRDFSTPISTETHLRDIYLIRGFVPMAHKGTNFSQSLDLQKIFQPIGLTTHLSLKHGLSALDTHQQGRLYRSISQSINLSPTIEWQIASGFSMKYAGDISRSFFRLKEEKSYRPQDTQVHTVSFFAKPVSGLLLNARGKLFYNKSPLVNDGEAHKFYVFDATAEWTLPWATLILSANNIGGSSRYHLERQSSLNAYSAQYYLRPSEIFLTFRWKFNTKKN</sequence>
<dbReference type="InterPro" id="IPR008969">
    <property type="entry name" value="CarboxyPept-like_regulatory"/>
</dbReference>
<dbReference type="SUPFAM" id="SSF49464">
    <property type="entry name" value="Carboxypeptidase regulatory domain-like"/>
    <property type="match status" value="1"/>
</dbReference>
<name>A0A1T4JLT0_PORCN</name>
<dbReference type="Proteomes" id="UP000189956">
    <property type="component" value="Unassembled WGS sequence"/>
</dbReference>
<proteinExistence type="predicted"/>
<organism evidence="2 3">
    <name type="scientific">Porphyromonas cangingivalis</name>
    <dbReference type="NCBI Taxonomy" id="36874"/>
    <lineage>
        <taxon>Bacteria</taxon>
        <taxon>Pseudomonadati</taxon>
        <taxon>Bacteroidota</taxon>
        <taxon>Bacteroidia</taxon>
        <taxon>Bacteroidales</taxon>
        <taxon>Porphyromonadaceae</taxon>
        <taxon>Porphyromonas</taxon>
    </lineage>
</organism>
<reference evidence="2 3" key="1">
    <citation type="submission" date="2017-02" db="EMBL/GenBank/DDBJ databases">
        <authorList>
            <person name="Peterson S.W."/>
        </authorList>
    </citation>
    <scope>NUCLEOTIDE SEQUENCE [LARGE SCALE GENOMIC DNA]</scope>
    <source>
        <strain evidence="2 3">ATCC 700135</strain>
    </source>
</reference>
<evidence type="ECO:0000256" key="1">
    <source>
        <dbReference type="SAM" id="Phobius"/>
    </source>
</evidence>
<keyword evidence="1" id="KW-0812">Transmembrane</keyword>